<feature type="domain" description="AAA+ ATPase" evidence="1">
    <location>
        <begin position="194"/>
        <end position="343"/>
    </location>
</feature>
<protein>
    <submittedName>
        <fullName evidence="2">ATPase family protein</fullName>
    </submittedName>
</protein>
<name>A0A481YRN7_9VIRU</name>
<sequence>MANPALIGVATTAGIALLGVTINDLSSTKYWYDKYHTYLIYDSQYTPVIDTILMNKDGTYSAVGPKNVISGTQKIPGAGYHYYYLYPSVLREFPKAGCIGMREFYIGMEKVIPDDKSEYYTVWVPYTVPGEKTLKNFEDVILRPNSNEIRVVSIDLSRDQPSLLWLTKICRMPYARQTTAMNFILTRYTTENSFNNKVLIYGERGVGKSYMTMLLKKHLDRRYPNTNSRLYDDFDPTAIGVNIQTKALQYASSISPVIIVIDEIDTVYEHVFKDKNDYDPRIKHAKDRKTFHKMLDDLGNFHHVIAIYTSEFSPDALVEQNPLYKSFLRPGRVDMVLNMTEDNCTHDVNYWERIKNM</sequence>
<dbReference type="InterPro" id="IPR003593">
    <property type="entry name" value="AAA+_ATPase"/>
</dbReference>
<dbReference type="GO" id="GO:0016887">
    <property type="term" value="F:ATP hydrolysis activity"/>
    <property type="evidence" value="ECO:0007669"/>
    <property type="project" value="InterPro"/>
</dbReference>
<accession>A0A481YRN7</accession>
<evidence type="ECO:0000313" key="2">
    <source>
        <dbReference type="EMBL" id="QBK85587.1"/>
    </source>
</evidence>
<dbReference type="GO" id="GO:0005524">
    <property type="term" value="F:ATP binding"/>
    <property type="evidence" value="ECO:0007669"/>
    <property type="project" value="InterPro"/>
</dbReference>
<dbReference type="InterPro" id="IPR003959">
    <property type="entry name" value="ATPase_AAA_core"/>
</dbReference>
<dbReference type="InterPro" id="IPR027417">
    <property type="entry name" value="P-loop_NTPase"/>
</dbReference>
<dbReference type="Pfam" id="PF00004">
    <property type="entry name" value="AAA"/>
    <property type="match status" value="1"/>
</dbReference>
<dbReference type="SMART" id="SM00382">
    <property type="entry name" value="AAA"/>
    <property type="match status" value="1"/>
</dbReference>
<organism evidence="2">
    <name type="scientific">Marseillevirus LCMAC101</name>
    <dbReference type="NCBI Taxonomy" id="2506602"/>
    <lineage>
        <taxon>Viruses</taxon>
        <taxon>Varidnaviria</taxon>
        <taxon>Bamfordvirae</taxon>
        <taxon>Nucleocytoviricota</taxon>
        <taxon>Megaviricetes</taxon>
        <taxon>Pimascovirales</taxon>
        <taxon>Pimascovirales incertae sedis</taxon>
        <taxon>Marseilleviridae</taxon>
    </lineage>
</organism>
<evidence type="ECO:0000259" key="1">
    <source>
        <dbReference type="SMART" id="SM00382"/>
    </source>
</evidence>
<gene>
    <name evidence="2" type="ORF">LCMAC101_01820</name>
</gene>
<dbReference type="EMBL" id="MK500327">
    <property type="protein sequence ID" value="QBK85587.1"/>
    <property type="molecule type" value="Genomic_DNA"/>
</dbReference>
<dbReference type="SUPFAM" id="SSF52540">
    <property type="entry name" value="P-loop containing nucleoside triphosphate hydrolases"/>
    <property type="match status" value="1"/>
</dbReference>
<dbReference type="CDD" id="cd00009">
    <property type="entry name" value="AAA"/>
    <property type="match status" value="1"/>
</dbReference>
<dbReference type="Gene3D" id="3.40.50.300">
    <property type="entry name" value="P-loop containing nucleotide triphosphate hydrolases"/>
    <property type="match status" value="1"/>
</dbReference>
<proteinExistence type="predicted"/>
<reference evidence="2" key="1">
    <citation type="journal article" date="2019" name="MBio">
        <title>Virus Genomes from Deep Sea Sediments Expand the Ocean Megavirome and Support Independent Origins of Viral Gigantism.</title>
        <authorList>
            <person name="Backstrom D."/>
            <person name="Yutin N."/>
            <person name="Jorgensen S.L."/>
            <person name="Dharamshi J."/>
            <person name="Homa F."/>
            <person name="Zaremba-Niedwiedzka K."/>
            <person name="Spang A."/>
            <person name="Wolf Y.I."/>
            <person name="Koonin E.V."/>
            <person name="Ettema T.J."/>
        </authorList>
    </citation>
    <scope>NUCLEOTIDE SEQUENCE</scope>
</reference>